<reference evidence="6" key="1">
    <citation type="submission" date="2022-05" db="EMBL/GenBank/DDBJ databases">
        <title>Jatrophihabitans sp. SB3-54 whole genome sequence.</title>
        <authorList>
            <person name="Suh M.K."/>
            <person name="Eom M.K."/>
            <person name="Kim J.S."/>
            <person name="Kim H.S."/>
            <person name="Do H.E."/>
            <person name="Shin Y.K."/>
            <person name="Lee J.-S."/>
        </authorList>
    </citation>
    <scope>NUCLEOTIDE SEQUENCE</scope>
    <source>
        <strain evidence="6">SB3-54</strain>
    </source>
</reference>
<feature type="compositionally biased region" description="Low complexity" evidence="4">
    <location>
        <begin position="223"/>
        <end position="233"/>
    </location>
</feature>
<feature type="region of interest" description="Disordered" evidence="4">
    <location>
        <begin position="205"/>
        <end position="247"/>
    </location>
</feature>
<dbReference type="InterPro" id="IPR011711">
    <property type="entry name" value="GntR_C"/>
</dbReference>
<dbReference type="PROSITE" id="PS50949">
    <property type="entry name" value="HTH_GNTR"/>
    <property type="match status" value="1"/>
</dbReference>
<dbReference type="SUPFAM" id="SSF48008">
    <property type="entry name" value="GntR ligand-binding domain-like"/>
    <property type="match status" value="1"/>
</dbReference>
<sequence length="247" mass="25844">MATKFSPTSVKRPRLQVEDQLREAIASGQLKQGEKLPSEAALAELFGVSRVTVREALRSLGASGLIHTQPGASGGSFIRTLGAAELAEMIAVPIRATLALGTVSRDDIRVVRELLEVPAARLAATNRSAMDVTEIRGALDASDADAENDKPSAAAFGALVAKSTHNDVLSALLGAMRQLTEPVADTDSARGANSPTQREVLEAIAAGDPDQAEKCSRRHVLESARTPASASPKAARKRAPKRVAGAR</sequence>
<dbReference type="EMBL" id="CP097463">
    <property type="protein sequence ID" value="WAX58366.1"/>
    <property type="molecule type" value="Genomic_DNA"/>
</dbReference>
<dbReference type="SUPFAM" id="SSF46785">
    <property type="entry name" value="Winged helix' DNA-binding domain"/>
    <property type="match status" value="1"/>
</dbReference>
<evidence type="ECO:0000256" key="4">
    <source>
        <dbReference type="SAM" id="MobiDB-lite"/>
    </source>
</evidence>
<dbReference type="CDD" id="cd07377">
    <property type="entry name" value="WHTH_GntR"/>
    <property type="match status" value="1"/>
</dbReference>
<dbReference type="PANTHER" id="PTHR43537">
    <property type="entry name" value="TRANSCRIPTIONAL REGULATOR, GNTR FAMILY"/>
    <property type="match status" value="1"/>
</dbReference>
<feature type="domain" description="HTH gntR-type" evidence="5">
    <location>
        <begin position="11"/>
        <end position="81"/>
    </location>
</feature>
<evidence type="ECO:0000256" key="1">
    <source>
        <dbReference type="ARBA" id="ARBA00023015"/>
    </source>
</evidence>
<dbReference type="InterPro" id="IPR036388">
    <property type="entry name" value="WH-like_DNA-bd_sf"/>
</dbReference>
<proteinExistence type="predicted"/>
<keyword evidence="7" id="KW-1185">Reference proteome</keyword>
<dbReference type="Gene3D" id="1.20.120.530">
    <property type="entry name" value="GntR ligand-binding domain-like"/>
    <property type="match status" value="1"/>
</dbReference>
<evidence type="ECO:0000256" key="2">
    <source>
        <dbReference type="ARBA" id="ARBA00023125"/>
    </source>
</evidence>
<dbReference type="Pfam" id="PF07729">
    <property type="entry name" value="FCD"/>
    <property type="match status" value="1"/>
</dbReference>
<evidence type="ECO:0000313" key="6">
    <source>
        <dbReference type="EMBL" id="WAX58366.1"/>
    </source>
</evidence>
<gene>
    <name evidence="6" type="ORF">M6B22_06265</name>
</gene>
<evidence type="ECO:0000256" key="3">
    <source>
        <dbReference type="ARBA" id="ARBA00023163"/>
    </source>
</evidence>
<keyword evidence="1" id="KW-0805">Transcription regulation</keyword>
<dbReference type="Pfam" id="PF00392">
    <property type="entry name" value="GntR"/>
    <property type="match status" value="1"/>
</dbReference>
<dbReference type="SMART" id="SM00345">
    <property type="entry name" value="HTH_GNTR"/>
    <property type="match status" value="1"/>
</dbReference>
<dbReference type="SMART" id="SM00895">
    <property type="entry name" value="FCD"/>
    <property type="match status" value="1"/>
</dbReference>
<dbReference type="PRINTS" id="PR00035">
    <property type="entry name" value="HTHGNTR"/>
</dbReference>
<accession>A0ABY7K514</accession>
<dbReference type="Proteomes" id="UP001164693">
    <property type="component" value="Chromosome"/>
</dbReference>
<evidence type="ECO:0000259" key="5">
    <source>
        <dbReference type="PROSITE" id="PS50949"/>
    </source>
</evidence>
<organism evidence="6 7">
    <name type="scientific">Jatrophihabitans cynanchi</name>
    <dbReference type="NCBI Taxonomy" id="2944128"/>
    <lineage>
        <taxon>Bacteria</taxon>
        <taxon>Bacillati</taxon>
        <taxon>Actinomycetota</taxon>
        <taxon>Actinomycetes</taxon>
        <taxon>Jatrophihabitantales</taxon>
        <taxon>Jatrophihabitantaceae</taxon>
        <taxon>Jatrophihabitans</taxon>
    </lineage>
</organism>
<evidence type="ECO:0000313" key="7">
    <source>
        <dbReference type="Proteomes" id="UP001164693"/>
    </source>
</evidence>
<name>A0ABY7K514_9ACTN</name>
<dbReference type="InterPro" id="IPR036390">
    <property type="entry name" value="WH_DNA-bd_sf"/>
</dbReference>
<dbReference type="RefSeq" id="WP_269444914.1">
    <property type="nucleotide sequence ID" value="NZ_CP097463.1"/>
</dbReference>
<dbReference type="InterPro" id="IPR000524">
    <property type="entry name" value="Tscrpt_reg_HTH_GntR"/>
</dbReference>
<dbReference type="Gene3D" id="1.10.10.10">
    <property type="entry name" value="Winged helix-like DNA-binding domain superfamily/Winged helix DNA-binding domain"/>
    <property type="match status" value="1"/>
</dbReference>
<keyword evidence="2" id="KW-0238">DNA-binding</keyword>
<dbReference type="InterPro" id="IPR008920">
    <property type="entry name" value="TF_FadR/GntR_C"/>
</dbReference>
<keyword evidence="3" id="KW-0804">Transcription</keyword>
<feature type="compositionally biased region" description="Basic and acidic residues" evidence="4">
    <location>
        <begin position="211"/>
        <end position="222"/>
    </location>
</feature>
<dbReference type="PANTHER" id="PTHR43537:SF5">
    <property type="entry name" value="UXU OPERON TRANSCRIPTIONAL REGULATOR"/>
    <property type="match status" value="1"/>
</dbReference>
<protein>
    <submittedName>
        <fullName evidence="6">GntR family transcriptional regulator</fullName>
    </submittedName>
</protein>